<evidence type="ECO:0000313" key="2">
    <source>
        <dbReference type="EMBL" id="HDR51920.1"/>
    </source>
</evidence>
<evidence type="ECO:0000259" key="1">
    <source>
        <dbReference type="Pfam" id="PF06283"/>
    </source>
</evidence>
<dbReference type="InterPro" id="IPR029010">
    <property type="entry name" value="ThuA-like"/>
</dbReference>
<accession>A0A831PKT9</accession>
<gene>
    <name evidence="2" type="ORF">ENN90_09945</name>
</gene>
<dbReference type="Pfam" id="PF06283">
    <property type="entry name" value="ThuA"/>
    <property type="match status" value="1"/>
</dbReference>
<reference evidence="2" key="1">
    <citation type="journal article" date="2020" name="mSystems">
        <title>Genome- and Community-Level Interaction Insights into Carbon Utilization and Element Cycling Functions of Hydrothermarchaeota in Hydrothermal Sediment.</title>
        <authorList>
            <person name="Zhou Z."/>
            <person name="Liu Y."/>
            <person name="Xu W."/>
            <person name="Pan J."/>
            <person name="Luo Z.H."/>
            <person name="Li M."/>
        </authorList>
    </citation>
    <scope>NUCLEOTIDE SEQUENCE [LARGE SCALE GENOMIC DNA]</scope>
    <source>
        <strain evidence="2">SpSt-1217</strain>
    </source>
</reference>
<protein>
    <submittedName>
        <fullName evidence="2">ThuA domain-containing protein</fullName>
    </submittedName>
</protein>
<name>A0A831PKT9_9BACT</name>
<dbReference type="AlphaFoldDB" id="A0A831PKT9"/>
<proteinExistence type="predicted"/>
<dbReference type="SUPFAM" id="SSF52317">
    <property type="entry name" value="Class I glutamine amidotransferase-like"/>
    <property type="match status" value="1"/>
</dbReference>
<dbReference type="InterPro" id="IPR029062">
    <property type="entry name" value="Class_I_gatase-like"/>
</dbReference>
<dbReference type="EMBL" id="DSDK01000534">
    <property type="protein sequence ID" value="HDR51920.1"/>
    <property type="molecule type" value="Genomic_DNA"/>
</dbReference>
<feature type="domain" description="ThuA-like" evidence="1">
    <location>
        <begin position="67"/>
        <end position="231"/>
    </location>
</feature>
<sequence>MRPILTSIAASLIIFTLNAQPVNILLVTGGHSYDTISFFQLFDALEGIEYEHLLQPEANRKIAQGAGENYDVLVFYDMWREISEPEKQAYIELTKKGIPMLFLHHALVSYQDWPQFEKLIGGKYIEKRRGIPEKELSTYEHDVWVYIQPAGNHPVTKGFSSLRFFDEVYGNYRISDDVIPILTTNHPQSERIIGWENRFNKSKIIYLQPGHDSRTYETEDYRKLLLQAINYLARSSSL</sequence>
<dbReference type="Proteomes" id="UP000886047">
    <property type="component" value="Unassembled WGS sequence"/>
</dbReference>
<comment type="caution">
    <text evidence="2">The sequence shown here is derived from an EMBL/GenBank/DDBJ whole genome shotgun (WGS) entry which is preliminary data.</text>
</comment>
<organism evidence="2">
    <name type="scientific">Mariniphaga anaerophila</name>
    <dbReference type="NCBI Taxonomy" id="1484053"/>
    <lineage>
        <taxon>Bacteria</taxon>
        <taxon>Pseudomonadati</taxon>
        <taxon>Bacteroidota</taxon>
        <taxon>Bacteroidia</taxon>
        <taxon>Marinilabiliales</taxon>
        <taxon>Prolixibacteraceae</taxon>
        <taxon>Mariniphaga</taxon>
    </lineage>
</organism>
<dbReference type="Gene3D" id="3.40.50.880">
    <property type="match status" value="1"/>
</dbReference>